<sequence>MCTRLYKSAFNSVQVGGGCVEERIGIGELAERTGLSESALRMWEHRHGFPVPVRGSATAHRRYSSHDVELVTQVRDAKAAGLPLGVAIANVVNRQRRGSTESVFGALLDEFPGLMSFRVPRPAAVDLSRALEDECLARATRPVVLGSFQLGERFAASSRRWSELARTASWCAVAADFSQGGHPYPESKVAWCDLPEDSPMRREWTVAWWDGVGGSILNGWEVPVERGGTALYELVVSTRLDVVAAAARVLVGVMRAQGVRIPSTVIQGLEQPFVASPDSSISDRILARAASRLGKKR</sequence>
<evidence type="ECO:0000256" key="1">
    <source>
        <dbReference type="ARBA" id="ARBA00023125"/>
    </source>
</evidence>
<protein>
    <recommendedName>
        <fullName evidence="2">HTH merR-type domain-containing protein</fullName>
    </recommendedName>
</protein>
<dbReference type="PROSITE" id="PS51257">
    <property type="entry name" value="PROKAR_LIPOPROTEIN"/>
    <property type="match status" value="1"/>
</dbReference>
<dbReference type="SUPFAM" id="SSF46955">
    <property type="entry name" value="Putative DNA-binding domain"/>
    <property type="match status" value="1"/>
</dbReference>
<dbReference type="PANTHER" id="PTHR30204">
    <property type="entry name" value="REDOX-CYCLING DRUG-SENSING TRANSCRIPTIONAL ACTIVATOR SOXR"/>
    <property type="match status" value="1"/>
</dbReference>
<reference evidence="3 4" key="1">
    <citation type="submission" date="2017-07" db="EMBL/GenBank/DDBJ databases">
        <title>Draft whole genome sequences of clinical Proprionibacteriaceae strains.</title>
        <authorList>
            <person name="Bernier A.-M."/>
            <person name="Bernard K."/>
            <person name="Domingo M.-C."/>
        </authorList>
    </citation>
    <scope>NUCLEOTIDE SEQUENCE [LARGE SCALE GENOMIC DNA]</scope>
    <source>
        <strain evidence="3 4">NML 130396</strain>
    </source>
</reference>
<dbReference type="SMART" id="SM00422">
    <property type="entry name" value="HTH_MERR"/>
    <property type="match status" value="1"/>
</dbReference>
<keyword evidence="1" id="KW-0238">DNA-binding</keyword>
<evidence type="ECO:0000259" key="2">
    <source>
        <dbReference type="PROSITE" id="PS50937"/>
    </source>
</evidence>
<feature type="domain" description="HTH merR-type" evidence="2">
    <location>
        <begin position="23"/>
        <end position="93"/>
    </location>
</feature>
<accession>A0A255HCP9</accession>
<dbReference type="Proteomes" id="UP000216311">
    <property type="component" value="Unassembled WGS sequence"/>
</dbReference>
<proteinExistence type="predicted"/>
<evidence type="ECO:0000313" key="4">
    <source>
        <dbReference type="Proteomes" id="UP000216311"/>
    </source>
</evidence>
<dbReference type="InterPro" id="IPR009061">
    <property type="entry name" value="DNA-bd_dom_put_sf"/>
</dbReference>
<evidence type="ECO:0000313" key="3">
    <source>
        <dbReference type="EMBL" id="OYO25016.1"/>
    </source>
</evidence>
<dbReference type="InterPro" id="IPR019278">
    <property type="entry name" value="DICT_dom"/>
</dbReference>
<dbReference type="PROSITE" id="PS50937">
    <property type="entry name" value="HTH_MERR_2"/>
    <property type="match status" value="1"/>
</dbReference>
<dbReference type="InterPro" id="IPR047057">
    <property type="entry name" value="MerR_fam"/>
</dbReference>
<dbReference type="GO" id="GO:0003700">
    <property type="term" value="F:DNA-binding transcription factor activity"/>
    <property type="evidence" value="ECO:0007669"/>
    <property type="project" value="InterPro"/>
</dbReference>
<dbReference type="AlphaFoldDB" id="A0A255HCP9"/>
<dbReference type="Gene3D" id="1.10.1660.10">
    <property type="match status" value="1"/>
</dbReference>
<dbReference type="Pfam" id="PF10069">
    <property type="entry name" value="DICT"/>
    <property type="match status" value="1"/>
</dbReference>
<comment type="caution">
    <text evidence="3">The sequence shown here is derived from an EMBL/GenBank/DDBJ whole genome shotgun (WGS) entry which is preliminary data.</text>
</comment>
<gene>
    <name evidence="3" type="ORF">CGZ93_00665</name>
</gene>
<organism evidence="3 4">
    <name type="scientific">Enemella dayhoffiae</name>
    <dbReference type="NCBI Taxonomy" id="2016507"/>
    <lineage>
        <taxon>Bacteria</taxon>
        <taxon>Bacillati</taxon>
        <taxon>Actinomycetota</taxon>
        <taxon>Actinomycetes</taxon>
        <taxon>Propionibacteriales</taxon>
        <taxon>Propionibacteriaceae</taxon>
        <taxon>Enemella</taxon>
    </lineage>
</organism>
<name>A0A255HCP9_9ACTN</name>
<dbReference type="EMBL" id="NMVQ01000001">
    <property type="protein sequence ID" value="OYO25016.1"/>
    <property type="molecule type" value="Genomic_DNA"/>
</dbReference>
<dbReference type="PANTHER" id="PTHR30204:SF97">
    <property type="entry name" value="MERR FAMILY REGULATORY PROTEIN"/>
    <property type="match status" value="1"/>
</dbReference>
<dbReference type="GO" id="GO:0003677">
    <property type="term" value="F:DNA binding"/>
    <property type="evidence" value="ECO:0007669"/>
    <property type="project" value="UniProtKB-KW"/>
</dbReference>
<dbReference type="InterPro" id="IPR000551">
    <property type="entry name" value="MerR-type_HTH_dom"/>
</dbReference>
<dbReference type="Pfam" id="PF13411">
    <property type="entry name" value="MerR_1"/>
    <property type="match status" value="1"/>
</dbReference>
<keyword evidence="4" id="KW-1185">Reference proteome</keyword>